<feature type="transmembrane region" description="Helical" evidence="6">
    <location>
        <begin position="40"/>
        <end position="64"/>
    </location>
</feature>
<dbReference type="EMBL" id="JADMCD010000012">
    <property type="protein sequence ID" value="MBF8642817.1"/>
    <property type="molecule type" value="Genomic_DNA"/>
</dbReference>
<keyword evidence="5 6" id="KW-0472">Membrane</keyword>
<evidence type="ECO:0000313" key="8">
    <source>
        <dbReference type="EMBL" id="SPZ13518.1"/>
    </source>
</evidence>
<dbReference type="EMBL" id="UAUF01000014">
    <property type="protein sequence ID" value="SPZ13518.1"/>
    <property type="molecule type" value="Genomic_DNA"/>
</dbReference>
<dbReference type="GO" id="GO:0005886">
    <property type="term" value="C:plasma membrane"/>
    <property type="evidence" value="ECO:0007669"/>
    <property type="project" value="UniProtKB-SubCell"/>
</dbReference>
<keyword evidence="3 6" id="KW-0812">Transmembrane</keyword>
<keyword evidence="4 6" id="KW-1133">Transmembrane helix</keyword>
<evidence type="ECO:0000256" key="6">
    <source>
        <dbReference type="SAM" id="Phobius"/>
    </source>
</evidence>
<keyword evidence="2" id="KW-1003">Cell membrane</keyword>
<dbReference type="RefSeq" id="WP_010798575.1">
    <property type="nucleotide sequence ID" value="NZ_CP053064.1"/>
</dbReference>
<evidence type="ECO:0000313" key="9">
    <source>
        <dbReference type="Proteomes" id="UP000250443"/>
    </source>
</evidence>
<evidence type="ECO:0000256" key="4">
    <source>
        <dbReference type="ARBA" id="ARBA00022989"/>
    </source>
</evidence>
<sequence length="203" mass="21103">MLTIFLSAFLFGAAFCLSPGPVLAETLRRGLSNGFRPALMVQVGSLLGDAVWAVLGLVGLSVLLGHEPIRIPLTLLCAVYLAWLGVQSLKDAWRLPVGTGESGQPQQGALMAGAAISLTNPKNIVYWGALGSALSGITGDTPSIANTAMFFSGVMSASILCCFLTAALVEGFRRASSPNWHRASHALCGILLLIMAGLALHGL</sequence>
<dbReference type="Pfam" id="PF01810">
    <property type="entry name" value="LysE"/>
    <property type="match status" value="1"/>
</dbReference>
<evidence type="ECO:0000256" key="3">
    <source>
        <dbReference type="ARBA" id="ARBA00022692"/>
    </source>
</evidence>
<gene>
    <name evidence="8" type="primary">chpE</name>
    <name evidence="7" type="ORF">IRZ65_19285</name>
    <name evidence="8" type="ORF">NCTC11842_05262</name>
</gene>
<dbReference type="InterPro" id="IPR001123">
    <property type="entry name" value="LeuE-type"/>
</dbReference>
<reference evidence="8 9" key="1">
    <citation type="submission" date="2018-06" db="EMBL/GenBank/DDBJ databases">
        <authorList>
            <consortium name="Pathogen Informatics"/>
            <person name="Doyle S."/>
        </authorList>
    </citation>
    <scope>NUCLEOTIDE SEQUENCE [LARGE SCALE GENOMIC DNA]</scope>
    <source>
        <strain evidence="8 9">NCTC11842</strain>
    </source>
</reference>
<evidence type="ECO:0000313" key="10">
    <source>
        <dbReference type="Proteomes" id="UP000626180"/>
    </source>
</evidence>
<name>A0A2X2CZN8_PSELU</name>
<evidence type="ECO:0000256" key="2">
    <source>
        <dbReference type="ARBA" id="ARBA00022475"/>
    </source>
</evidence>
<dbReference type="Proteomes" id="UP000250443">
    <property type="component" value="Unassembled WGS sequence"/>
</dbReference>
<evidence type="ECO:0000256" key="5">
    <source>
        <dbReference type="ARBA" id="ARBA00023136"/>
    </source>
</evidence>
<protein>
    <submittedName>
        <fullName evidence="8">Chemotactic transduction protein ChpE</fullName>
    </submittedName>
    <submittedName>
        <fullName evidence="7">LysE family transporter</fullName>
    </submittedName>
</protein>
<proteinExistence type="predicted"/>
<evidence type="ECO:0000313" key="7">
    <source>
        <dbReference type="EMBL" id="MBF8642817.1"/>
    </source>
</evidence>
<dbReference type="PANTHER" id="PTHR30086:SF20">
    <property type="entry name" value="ARGININE EXPORTER PROTEIN ARGO-RELATED"/>
    <property type="match status" value="1"/>
</dbReference>
<keyword evidence="10" id="KW-1185">Reference proteome</keyword>
<dbReference type="AlphaFoldDB" id="A0A2X2CZN8"/>
<organism evidence="8 9">
    <name type="scientific">Pseudomonas luteola</name>
    <dbReference type="NCBI Taxonomy" id="47886"/>
    <lineage>
        <taxon>Bacteria</taxon>
        <taxon>Pseudomonadati</taxon>
        <taxon>Pseudomonadota</taxon>
        <taxon>Gammaproteobacteria</taxon>
        <taxon>Pseudomonadales</taxon>
        <taxon>Pseudomonadaceae</taxon>
        <taxon>Pseudomonas</taxon>
    </lineage>
</organism>
<comment type="subcellular location">
    <subcellularLocation>
        <location evidence="1">Cell membrane</location>
        <topology evidence="1">Multi-pass membrane protein</topology>
    </subcellularLocation>
</comment>
<feature type="transmembrane region" description="Helical" evidence="6">
    <location>
        <begin position="71"/>
        <end position="89"/>
    </location>
</feature>
<feature type="transmembrane region" description="Helical" evidence="6">
    <location>
        <begin position="148"/>
        <end position="172"/>
    </location>
</feature>
<reference evidence="7 10" key="2">
    <citation type="submission" date="2020-10" db="EMBL/GenBank/DDBJ databases">
        <title>Genome sequences of Pseudomonas isolates.</title>
        <authorList>
            <person name="Wessels L."/>
            <person name="Reich F."/>
            <person name="Hammerl J."/>
        </authorList>
    </citation>
    <scope>NUCLEOTIDE SEQUENCE [LARGE SCALE GENOMIC DNA]</scope>
    <source>
        <strain evidence="7 10">20-MO00624-0</strain>
    </source>
</reference>
<dbReference type="GO" id="GO:0015171">
    <property type="term" value="F:amino acid transmembrane transporter activity"/>
    <property type="evidence" value="ECO:0007669"/>
    <property type="project" value="TreeGrafter"/>
</dbReference>
<dbReference type="PANTHER" id="PTHR30086">
    <property type="entry name" value="ARGININE EXPORTER PROTEIN ARGO"/>
    <property type="match status" value="1"/>
</dbReference>
<evidence type="ECO:0000256" key="1">
    <source>
        <dbReference type="ARBA" id="ARBA00004651"/>
    </source>
</evidence>
<feature type="transmembrane region" description="Helical" evidence="6">
    <location>
        <begin position="184"/>
        <end position="202"/>
    </location>
</feature>
<dbReference type="Proteomes" id="UP000626180">
    <property type="component" value="Unassembled WGS sequence"/>
</dbReference>
<accession>A0A2X2CZN8</accession>